<dbReference type="STRING" id="1608583.BN1356_01726"/>
<protein>
    <recommendedName>
        <fullName evidence="3">3-keto-disaccharide hydrolase domain-containing protein</fullName>
    </recommendedName>
</protein>
<evidence type="ECO:0008006" key="3">
    <source>
        <dbReference type="Google" id="ProtNLM"/>
    </source>
</evidence>
<reference evidence="2" key="1">
    <citation type="submission" date="2015-03" db="EMBL/GenBank/DDBJ databases">
        <authorList>
            <person name="Urmite Genomes"/>
        </authorList>
    </citation>
    <scope>NUCLEOTIDE SEQUENCE [LARGE SCALE GENOMIC DNA]</scope>
    <source>
        <strain evidence="2">FF10</strain>
    </source>
</reference>
<dbReference type="AlphaFoldDB" id="A0A0E3WFE8"/>
<dbReference type="Gene3D" id="2.60.120.560">
    <property type="entry name" value="Exo-inulinase, domain 1"/>
    <property type="match status" value="1"/>
</dbReference>
<dbReference type="OrthoDB" id="118532at2"/>
<organism evidence="1 2">
    <name type="scientific">Streptococcus varani</name>
    <dbReference type="NCBI Taxonomy" id="1608583"/>
    <lineage>
        <taxon>Bacteria</taxon>
        <taxon>Bacillati</taxon>
        <taxon>Bacillota</taxon>
        <taxon>Bacilli</taxon>
        <taxon>Lactobacillales</taxon>
        <taxon>Streptococcaceae</taxon>
        <taxon>Streptococcus</taxon>
    </lineage>
</organism>
<dbReference type="Proteomes" id="UP000198604">
    <property type="component" value="Unassembled WGS sequence"/>
</dbReference>
<accession>A0A0E3WFE8</accession>
<gene>
    <name evidence="1" type="ORF">BN1356_01726</name>
</gene>
<dbReference type="RefSeq" id="WP_093650931.1">
    <property type="nucleotide sequence ID" value="NZ_CTEN01000003.1"/>
</dbReference>
<keyword evidence="2" id="KW-1185">Reference proteome</keyword>
<sequence>MVSIKENEFEALHTSIRNLVFDGQEVLEVIKVDKIDQPDENTYAKLKELSFHNGTIEVDVYSQLLDDAPDYARGFIGIAYRIKEDDSAFESFYIRPTNGRIDDPVRSNRAIQYFSYPNYTFDYFRERGITEFEGQADIGLAEWTRIKAVVKDQEADFYINDKHILHVAQMKLGKDARGQVGFFVDIGTRAYYRNLQVTLDD</sequence>
<name>A0A0E3WFE8_9STRE</name>
<proteinExistence type="predicted"/>
<evidence type="ECO:0000313" key="2">
    <source>
        <dbReference type="Proteomes" id="UP000198604"/>
    </source>
</evidence>
<dbReference type="EMBL" id="CTEN01000003">
    <property type="protein sequence ID" value="CQR25383.1"/>
    <property type="molecule type" value="Genomic_DNA"/>
</dbReference>
<evidence type="ECO:0000313" key="1">
    <source>
        <dbReference type="EMBL" id="CQR25383.1"/>
    </source>
</evidence>